<reference evidence="10 11" key="1">
    <citation type="submission" date="2018-05" db="EMBL/GenBank/DDBJ databases">
        <title>Genome sequencing and assembly of the regulated plant pathogen Lachnellula willkommii and related sister species for the development of diagnostic species identification markers.</title>
        <authorList>
            <person name="Giroux E."/>
            <person name="Bilodeau G."/>
        </authorList>
    </citation>
    <scope>NUCLEOTIDE SEQUENCE [LARGE SCALE GENOMIC DNA]</scope>
    <source>
        <strain evidence="10 11">CBS 172.35</strain>
    </source>
</reference>
<name>A0A559M8G4_9HELO</name>
<dbReference type="Gene3D" id="3.40.50.850">
    <property type="entry name" value="Isochorismatase-like"/>
    <property type="match status" value="1"/>
</dbReference>
<keyword evidence="3" id="KW-0479">Metal-binding</keyword>
<dbReference type="AlphaFoldDB" id="A0A559M8G4"/>
<comment type="caution">
    <text evidence="10">The sequence shown here is derived from an EMBL/GenBank/DDBJ whole genome shotgun (WGS) entry which is preliminary data.</text>
</comment>
<evidence type="ECO:0000256" key="4">
    <source>
        <dbReference type="ARBA" id="ARBA00022801"/>
    </source>
</evidence>
<dbReference type="Proteomes" id="UP000315522">
    <property type="component" value="Unassembled WGS sequence"/>
</dbReference>
<dbReference type="EC" id="3.5.1.19" evidence="6"/>
<evidence type="ECO:0000256" key="2">
    <source>
        <dbReference type="ARBA" id="ARBA00022642"/>
    </source>
</evidence>
<dbReference type="CDD" id="cd01011">
    <property type="entry name" value="nicotinamidase"/>
    <property type="match status" value="1"/>
</dbReference>
<keyword evidence="11" id="KW-1185">Reference proteome</keyword>
<evidence type="ECO:0000256" key="3">
    <source>
        <dbReference type="ARBA" id="ARBA00022723"/>
    </source>
</evidence>
<evidence type="ECO:0000256" key="5">
    <source>
        <dbReference type="ARBA" id="ARBA00037900"/>
    </source>
</evidence>
<evidence type="ECO:0000313" key="10">
    <source>
        <dbReference type="EMBL" id="TVY89247.1"/>
    </source>
</evidence>
<feature type="region of interest" description="Disordered" evidence="8">
    <location>
        <begin position="17"/>
        <end position="37"/>
    </location>
</feature>
<feature type="domain" description="Isochorismatase-like" evidence="9">
    <location>
        <begin position="118"/>
        <end position="250"/>
    </location>
</feature>
<dbReference type="GO" id="GO:0008936">
    <property type="term" value="F:nicotinamidase activity"/>
    <property type="evidence" value="ECO:0007669"/>
    <property type="project" value="UniProtKB-EC"/>
</dbReference>
<keyword evidence="2" id="KW-0662">Pyridine nucleotide biosynthesis</keyword>
<evidence type="ECO:0000259" key="9">
    <source>
        <dbReference type="Pfam" id="PF00857"/>
    </source>
</evidence>
<gene>
    <name evidence="10" type="primary">pnc1</name>
    <name evidence="10" type="ORF">LAWI1_G006600</name>
</gene>
<evidence type="ECO:0000256" key="1">
    <source>
        <dbReference type="ARBA" id="ARBA00006336"/>
    </source>
</evidence>
<keyword evidence="4" id="KW-0378">Hydrolase</keyword>
<evidence type="ECO:0000256" key="8">
    <source>
        <dbReference type="SAM" id="MobiDB-lite"/>
    </source>
</evidence>
<proteinExistence type="inferred from homology"/>
<dbReference type="InterPro" id="IPR052347">
    <property type="entry name" value="Isochorismatase_Nicotinamidase"/>
</dbReference>
<dbReference type="PANTHER" id="PTHR11080:SF2">
    <property type="entry name" value="LD05707P"/>
    <property type="match status" value="1"/>
</dbReference>
<comment type="similarity">
    <text evidence="1">Belongs to the isochorismatase family.</text>
</comment>
<dbReference type="EMBL" id="QGML01001344">
    <property type="protein sequence ID" value="TVY89247.1"/>
    <property type="molecule type" value="Genomic_DNA"/>
</dbReference>
<dbReference type="InterPro" id="IPR000868">
    <property type="entry name" value="Isochorismatase-like_dom"/>
</dbReference>
<evidence type="ECO:0000256" key="7">
    <source>
        <dbReference type="ARBA" id="ARBA00043224"/>
    </source>
</evidence>
<dbReference type="PANTHER" id="PTHR11080">
    <property type="entry name" value="PYRAZINAMIDASE/NICOTINAMIDASE"/>
    <property type="match status" value="1"/>
</dbReference>
<accession>A0A559M8G4</accession>
<protein>
    <recommendedName>
        <fullName evidence="6">nicotinamidase</fullName>
        <ecNumber evidence="6">3.5.1.19</ecNumber>
    </recommendedName>
    <alternativeName>
        <fullName evidence="7">Nicotinamide deamidase</fullName>
    </alternativeName>
</protein>
<dbReference type="Pfam" id="PF00857">
    <property type="entry name" value="Isochorismatase"/>
    <property type="match status" value="1"/>
</dbReference>
<evidence type="ECO:0000256" key="6">
    <source>
        <dbReference type="ARBA" id="ARBA00039017"/>
    </source>
</evidence>
<evidence type="ECO:0000313" key="11">
    <source>
        <dbReference type="Proteomes" id="UP000315522"/>
    </source>
</evidence>
<dbReference type="GO" id="GO:0019363">
    <property type="term" value="P:pyridine nucleotide biosynthetic process"/>
    <property type="evidence" value="ECO:0007669"/>
    <property type="project" value="UniProtKB-KW"/>
</dbReference>
<dbReference type="SUPFAM" id="SSF52499">
    <property type="entry name" value="Isochorismatase-like hydrolases"/>
    <property type="match status" value="1"/>
</dbReference>
<dbReference type="GO" id="GO:0046872">
    <property type="term" value="F:metal ion binding"/>
    <property type="evidence" value="ECO:0007669"/>
    <property type="project" value="UniProtKB-KW"/>
</dbReference>
<comment type="pathway">
    <text evidence="5">Cofactor biosynthesis; nicotinate biosynthesis; nicotinate from nicotinamide: step 1/1.</text>
</comment>
<sequence length="262" mass="27941">MANSDFIPALISKLNSSNNVSKRGHRTSNSSTSKKTSVHPYALVSIQSTSPANPTNVSPPQNGTLAVPNALAIIPTINHLLTLPFPLKIATKDWHPANHTSFASTHPGTHPFVSTTTITTPLGSYETKLWPDHCIQGTPGAALLPSLSISRIDHVVEKGQRQDIEMYSAFYDPHKCVDSGLKDMLARGGVTDVFVVGLAFDYCVRATAVDATAEGFRTWVVGEGTRAVDAGAWDEVVGDLKERGVRVVSVDGEEVARVGGGK</sequence>
<dbReference type="InterPro" id="IPR036380">
    <property type="entry name" value="Isochorismatase-like_sf"/>
</dbReference>
<organism evidence="10 11">
    <name type="scientific">Lachnellula willkommii</name>
    <dbReference type="NCBI Taxonomy" id="215461"/>
    <lineage>
        <taxon>Eukaryota</taxon>
        <taxon>Fungi</taxon>
        <taxon>Dikarya</taxon>
        <taxon>Ascomycota</taxon>
        <taxon>Pezizomycotina</taxon>
        <taxon>Leotiomycetes</taxon>
        <taxon>Helotiales</taxon>
        <taxon>Lachnaceae</taxon>
        <taxon>Lachnellula</taxon>
    </lineage>
</organism>